<dbReference type="Gene3D" id="1.10.150.60">
    <property type="entry name" value="ARID DNA-binding domain"/>
    <property type="match status" value="1"/>
</dbReference>
<dbReference type="PROSITE" id="PS51486">
    <property type="entry name" value="REKLES"/>
    <property type="match status" value="1"/>
</dbReference>
<keyword evidence="4" id="KW-0539">Nucleus</keyword>
<feature type="domain" description="REKLES" evidence="7">
    <location>
        <begin position="271"/>
        <end position="346"/>
    </location>
</feature>
<feature type="domain" description="ARID" evidence="6">
    <location>
        <begin position="1"/>
        <end position="66"/>
    </location>
</feature>
<feature type="compositionally biased region" description="Basic residues" evidence="5">
    <location>
        <begin position="146"/>
        <end position="157"/>
    </location>
</feature>
<dbReference type="PROSITE" id="PS51011">
    <property type="entry name" value="ARID"/>
    <property type="match status" value="1"/>
</dbReference>
<evidence type="ECO:0000259" key="6">
    <source>
        <dbReference type="PROSITE" id="PS51011"/>
    </source>
</evidence>
<reference evidence="8 9" key="1">
    <citation type="submission" date="2023-09" db="EMBL/GenBank/DDBJ databases">
        <title>Nesidiocoris tenuis whole genome shotgun sequence.</title>
        <authorList>
            <person name="Shibata T."/>
            <person name="Shimoda M."/>
            <person name="Kobayashi T."/>
            <person name="Uehara T."/>
        </authorList>
    </citation>
    <scope>NUCLEOTIDE SEQUENCE [LARGE SCALE GENOMIC DNA]</scope>
    <source>
        <strain evidence="8 9">Japan</strain>
    </source>
</reference>
<gene>
    <name evidence="8" type="ORF">NTJ_03230</name>
</gene>
<dbReference type="PANTHER" id="PTHR15348">
    <property type="entry name" value="AT-RICH INTERACTIVE DOMAIN-CONTAINING PROTEIN ARID DOMAIN- CONTAINING PROTEIN DEAD RINGER PROTEIN B-CELL REGULATOR OF IGH TRANSCRIPTION BRIGHT"/>
    <property type="match status" value="1"/>
</dbReference>
<evidence type="ECO:0000256" key="3">
    <source>
        <dbReference type="ARBA" id="ARBA00023163"/>
    </source>
</evidence>
<dbReference type="Proteomes" id="UP001307889">
    <property type="component" value="Chromosome 2"/>
</dbReference>
<dbReference type="EMBL" id="AP028910">
    <property type="protein sequence ID" value="BES90426.1"/>
    <property type="molecule type" value="Genomic_DNA"/>
</dbReference>
<dbReference type="InterPro" id="IPR045147">
    <property type="entry name" value="ARI3A/B/C"/>
</dbReference>
<dbReference type="PANTHER" id="PTHR15348:SF0">
    <property type="entry name" value="PROTEIN DEAD RINGER"/>
    <property type="match status" value="1"/>
</dbReference>
<dbReference type="InterPro" id="IPR001606">
    <property type="entry name" value="ARID_dom"/>
</dbReference>
<name>A0ABN7ADQ7_9HEMI</name>
<feature type="region of interest" description="Disordered" evidence="5">
    <location>
        <begin position="209"/>
        <end position="242"/>
    </location>
</feature>
<dbReference type="SMART" id="SM01014">
    <property type="entry name" value="ARID"/>
    <property type="match status" value="1"/>
</dbReference>
<evidence type="ECO:0000256" key="5">
    <source>
        <dbReference type="SAM" id="MobiDB-lite"/>
    </source>
</evidence>
<dbReference type="SMART" id="SM00501">
    <property type="entry name" value="BRIGHT"/>
    <property type="match status" value="1"/>
</dbReference>
<keyword evidence="2" id="KW-0238">DNA-binding</keyword>
<sequence length="352" mass="37445">MAKSVLDLYELYNLVIQRGGLVDVINKKLWQEIIKGLHLPSSITSAAFTLRTQYMKYLYPYECEKRRLSTPGELQAAIDGNRREGRRGSYGTYAEMMTRSPVGFGGGVISGVGGAGGAVSVASVHSPIGLVTARAAVAAAALNGGSHHHHGNHHHHNNNNNNNHIPPHQAAAAAALLPPPITGSTGMAPAEFEARMVEYVKLLNKELRSSATTPPISSRQTSPTGGPGSPPEGSAATGGGISPLEMSRLTLWNLYHHSPAVAAVEPQKEALNLEKRLEDPIPPPPPPKRHYPDNSQVDVNNAIGGAHIKISSRGEGRGGNDNSLVVSMDINGIMYQGVLFAQTTPRSNRLQS</sequence>
<protein>
    <submittedName>
        <fullName evidence="8">ARID</fullName>
    </submittedName>
</protein>
<dbReference type="SUPFAM" id="SSF46774">
    <property type="entry name" value="ARID-like"/>
    <property type="match status" value="1"/>
</dbReference>
<proteinExistence type="predicted"/>
<keyword evidence="1" id="KW-0805">Transcription regulation</keyword>
<evidence type="ECO:0000259" key="7">
    <source>
        <dbReference type="PROSITE" id="PS51486"/>
    </source>
</evidence>
<keyword evidence="9" id="KW-1185">Reference proteome</keyword>
<evidence type="ECO:0000256" key="1">
    <source>
        <dbReference type="ARBA" id="ARBA00023015"/>
    </source>
</evidence>
<dbReference type="Pfam" id="PF01388">
    <property type="entry name" value="ARID"/>
    <property type="match status" value="1"/>
</dbReference>
<accession>A0ABN7ADQ7</accession>
<evidence type="ECO:0000313" key="8">
    <source>
        <dbReference type="EMBL" id="BES90426.1"/>
    </source>
</evidence>
<feature type="compositionally biased region" description="Polar residues" evidence="5">
    <location>
        <begin position="209"/>
        <end position="220"/>
    </location>
</feature>
<keyword evidence="3" id="KW-0804">Transcription</keyword>
<dbReference type="InterPro" id="IPR036431">
    <property type="entry name" value="ARID_dom_sf"/>
</dbReference>
<feature type="region of interest" description="Disordered" evidence="5">
    <location>
        <begin position="144"/>
        <end position="166"/>
    </location>
</feature>
<organism evidence="8 9">
    <name type="scientific">Nesidiocoris tenuis</name>
    <dbReference type="NCBI Taxonomy" id="355587"/>
    <lineage>
        <taxon>Eukaryota</taxon>
        <taxon>Metazoa</taxon>
        <taxon>Ecdysozoa</taxon>
        <taxon>Arthropoda</taxon>
        <taxon>Hexapoda</taxon>
        <taxon>Insecta</taxon>
        <taxon>Pterygota</taxon>
        <taxon>Neoptera</taxon>
        <taxon>Paraneoptera</taxon>
        <taxon>Hemiptera</taxon>
        <taxon>Heteroptera</taxon>
        <taxon>Panheteroptera</taxon>
        <taxon>Cimicomorpha</taxon>
        <taxon>Miridae</taxon>
        <taxon>Dicyphina</taxon>
        <taxon>Nesidiocoris</taxon>
    </lineage>
</organism>
<dbReference type="InterPro" id="IPR023334">
    <property type="entry name" value="REKLES_domain"/>
</dbReference>
<evidence type="ECO:0000256" key="4">
    <source>
        <dbReference type="ARBA" id="ARBA00023242"/>
    </source>
</evidence>
<evidence type="ECO:0000313" key="9">
    <source>
        <dbReference type="Proteomes" id="UP001307889"/>
    </source>
</evidence>
<evidence type="ECO:0000256" key="2">
    <source>
        <dbReference type="ARBA" id="ARBA00023125"/>
    </source>
</evidence>